<comment type="caution">
    <text evidence="4">The sequence shown here is derived from an EMBL/GenBank/DDBJ whole genome shotgun (WGS) entry which is preliminary data.</text>
</comment>
<reference evidence="4 5" key="1">
    <citation type="submission" date="2020-04" db="EMBL/GenBank/DDBJ databases">
        <authorList>
            <consortium name="Desulfovibrio sp. FSS-1 genome sequencing consortium"/>
            <person name="Shimoshige H."/>
            <person name="Kobayashi H."/>
            <person name="Maekawa T."/>
        </authorList>
    </citation>
    <scope>NUCLEOTIDE SEQUENCE [LARGE SCALE GENOMIC DNA]</scope>
    <source>
        <strain evidence="4 5">SIID29052-01</strain>
    </source>
</reference>
<feature type="domain" description="Fumarate lyase N-terminal" evidence="2">
    <location>
        <begin position="21"/>
        <end position="352"/>
    </location>
</feature>
<dbReference type="InterPro" id="IPR051546">
    <property type="entry name" value="Aspartate_Ammonia-Lyase"/>
</dbReference>
<gene>
    <name evidence="4" type="primary">aspA</name>
    <name evidence="4" type="ORF">NNJEOMEG_01784</name>
</gene>
<dbReference type="GO" id="GO:0006531">
    <property type="term" value="P:aspartate metabolic process"/>
    <property type="evidence" value="ECO:0007669"/>
    <property type="project" value="TreeGrafter"/>
</dbReference>
<dbReference type="PANTHER" id="PTHR42696">
    <property type="entry name" value="ASPARTATE AMMONIA-LYASE"/>
    <property type="match status" value="1"/>
</dbReference>
<dbReference type="InterPro" id="IPR022761">
    <property type="entry name" value="Fumarate_lyase_N"/>
</dbReference>
<keyword evidence="1 4" id="KW-0456">Lyase</keyword>
<dbReference type="Proteomes" id="UP000494245">
    <property type="component" value="Unassembled WGS sequence"/>
</dbReference>
<feature type="domain" description="Fumarase C C-terminal" evidence="3">
    <location>
        <begin position="418"/>
        <end position="470"/>
    </location>
</feature>
<dbReference type="FunFam" id="1.20.200.10:FF:000001">
    <property type="entry name" value="Fumarate hydratase, mitochondrial"/>
    <property type="match status" value="1"/>
</dbReference>
<evidence type="ECO:0000259" key="2">
    <source>
        <dbReference type="Pfam" id="PF00206"/>
    </source>
</evidence>
<dbReference type="FunFam" id="1.10.275.10:FF:000001">
    <property type="entry name" value="Fumarate hydratase, mitochondrial"/>
    <property type="match status" value="1"/>
</dbReference>
<dbReference type="GO" id="GO:0006099">
    <property type="term" value="P:tricarboxylic acid cycle"/>
    <property type="evidence" value="ECO:0007669"/>
    <property type="project" value="InterPro"/>
</dbReference>
<dbReference type="InterPro" id="IPR008948">
    <property type="entry name" value="L-Aspartase-like"/>
</dbReference>
<dbReference type="NCBIfam" id="NF008909">
    <property type="entry name" value="PRK12273.1"/>
    <property type="match status" value="1"/>
</dbReference>
<dbReference type="InterPro" id="IPR024083">
    <property type="entry name" value="Fumarase/histidase_N"/>
</dbReference>
<proteinExistence type="predicted"/>
<organism evidence="4 5">
    <name type="scientific">Fundidesulfovibrio magnetotacticus</name>
    <dbReference type="NCBI Taxonomy" id="2730080"/>
    <lineage>
        <taxon>Bacteria</taxon>
        <taxon>Pseudomonadati</taxon>
        <taxon>Thermodesulfobacteriota</taxon>
        <taxon>Desulfovibrionia</taxon>
        <taxon>Desulfovibrionales</taxon>
        <taxon>Desulfovibrionaceae</taxon>
        <taxon>Fundidesulfovibrio</taxon>
    </lineage>
</organism>
<dbReference type="GO" id="GO:0005829">
    <property type="term" value="C:cytosol"/>
    <property type="evidence" value="ECO:0007669"/>
    <property type="project" value="TreeGrafter"/>
</dbReference>
<dbReference type="PROSITE" id="PS00163">
    <property type="entry name" value="FUMARATE_LYASES"/>
    <property type="match status" value="1"/>
</dbReference>
<dbReference type="Pfam" id="PF10415">
    <property type="entry name" value="FumaraseC_C"/>
    <property type="match status" value="1"/>
</dbReference>
<dbReference type="EMBL" id="BLTE01000007">
    <property type="protein sequence ID" value="GFK93946.1"/>
    <property type="molecule type" value="Genomic_DNA"/>
</dbReference>
<accession>A0A6V8LVW1</accession>
<evidence type="ECO:0000259" key="3">
    <source>
        <dbReference type="Pfam" id="PF10415"/>
    </source>
</evidence>
<dbReference type="RefSeq" id="WP_173083521.1">
    <property type="nucleotide sequence ID" value="NZ_BLTE01000007.1"/>
</dbReference>
<dbReference type="SUPFAM" id="SSF48557">
    <property type="entry name" value="L-aspartase-like"/>
    <property type="match status" value="1"/>
</dbReference>
<dbReference type="InterPro" id="IPR000362">
    <property type="entry name" value="Fumarate_lyase_fam"/>
</dbReference>
<dbReference type="CDD" id="cd01357">
    <property type="entry name" value="Aspartase"/>
    <property type="match status" value="1"/>
</dbReference>
<keyword evidence="5" id="KW-1185">Reference proteome</keyword>
<protein>
    <submittedName>
        <fullName evidence="4">Aspartate ammonia-lyase</fullName>
        <ecNumber evidence="4">4.3.1.1</ecNumber>
    </submittedName>
</protein>
<dbReference type="GO" id="GO:0008797">
    <property type="term" value="F:aspartate ammonia-lyase activity"/>
    <property type="evidence" value="ECO:0007669"/>
    <property type="project" value="UniProtKB-EC"/>
</dbReference>
<dbReference type="EC" id="4.3.1.1" evidence="4"/>
<dbReference type="Gene3D" id="1.10.275.10">
    <property type="entry name" value="Fumarase/aspartase (N-terminal domain)"/>
    <property type="match status" value="1"/>
</dbReference>
<dbReference type="AlphaFoldDB" id="A0A6V8LVW1"/>
<dbReference type="Gene3D" id="1.20.200.10">
    <property type="entry name" value="Fumarase/aspartase (Central domain)"/>
    <property type="match status" value="1"/>
</dbReference>
<evidence type="ECO:0000313" key="4">
    <source>
        <dbReference type="EMBL" id="GFK93946.1"/>
    </source>
</evidence>
<evidence type="ECO:0000256" key="1">
    <source>
        <dbReference type="ARBA" id="ARBA00023239"/>
    </source>
</evidence>
<reference evidence="4 5" key="2">
    <citation type="submission" date="2020-05" db="EMBL/GenBank/DDBJ databases">
        <title>Draft genome sequence of Desulfovibrio sp. strainFSS-1.</title>
        <authorList>
            <person name="Shimoshige H."/>
            <person name="Kobayashi H."/>
            <person name="Maekawa T."/>
        </authorList>
    </citation>
    <scope>NUCLEOTIDE SEQUENCE [LARGE SCALE GENOMIC DNA]</scope>
    <source>
        <strain evidence="4 5">SIID29052-01</strain>
    </source>
</reference>
<dbReference type="InterPro" id="IPR018951">
    <property type="entry name" value="Fumarase_C_C"/>
</dbReference>
<name>A0A6V8LVW1_9BACT</name>
<dbReference type="Gene3D" id="1.10.40.30">
    <property type="entry name" value="Fumarase/aspartase (C-terminal domain)"/>
    <property type="match status" value="1"/>
</dbReference>
<sequence length="479" mass="51475">MDETTPPRASRQQRVERDSLGEMSVPAGALYGIQTMRAVRNYPITGVHISHYPEFIKALAAVKKAAALANERMGLLDAERAGAIREACALLLAGRYRAHFPVDVIQGGAGTSTNMNVNEVVANLALEILGRPRGDYAFLHPLNHVNLSQSTNDVYPSALRLALVMMGRDLHKAMGRLAKALEAKGRQFAHIIKIGRTQLQDAVPMTLGQEFSAWALMVEEDRQRLLEALDLVREINLGGTAIGTSLNAPAGYPALAVEMLCKVSGHRMVLSSDLVEATQDAGAYVQFSGVLKRTAVKLSKICNDLRLLSSGPRCGLGEIRLPKMAPGSSIMPGKVNPVIPEVVNQIAFQVIGSDLTVTLAAEAGQLELNAMEPVLAHNLFNSLTLLRRGCLVLAEKCVKGIEADEARCRELLERSLGLATALCPLVGYDQAARVAQHAQATGQSVHEAARELLGWDEERLARVLDPSAMLNPDAKGGAA</sequence>
<dbReference type="PRINTS" id="PR00149">
    <property type="entry name" value="FUMRATELYASE"/>
</dbReference>
<dbReference type="InterPro" id="IPR020557">
    <property type="entry name" value="Fumarate_lyase_CS"/>
</dbReference>
<dbReference type="Pfam" id="PF00206">
    <property type="entry name" value="Lyase_1"/>
    <property type="match status" value="1"/>
</dbReference>
<evidence type="ECO:0000313" key="5">
    <source>
        <dbReference type="Proteomes" id="UP000494245"/>
    </source>
</evidence>
<dbReference type="PANTHER" id="PTHR42696:SF2">
    <property type="entry name" value="ASPARTATE AMMONIA-LYASE"/>
    <property type="match status" value="1"/>
</dbReference>